<accession>A0A9Q0YSY7</accession>
<dbReference type="Proteomes" id="UP001152320">
    <property type="component" value="Chromosome 17"/>
</dbReference>
<feature type="domain" description="Peptidase A2" evidence="4">
    <location>
        <begin position="395"/>
        <end position="474"/>
    </location>
</feature>
<name>A0A9Q0YSY7_HOLLE</name>
<sequence>MSTEFKVEDFVNKGGLTIRDIVVLKVAELKELAAYLELDITPGMKKADMIKIVGECLQVVVKQRDSSKVELAKMEMERRLEIEKEVQMEKLRLEHTREMKRMELQGNAHSGGTSSPNFYVAKNIRLVPKFYSKDVDAWFVSFEKVANSMKWPERYWPLLLQSVLQDKAQEVYSALSESQSSNYQAVKTAILTAYELVPEAYRQKFRNRKREVGQTHVEYARAKEILFDKWCRAKQIGQSFEKLKELILMEEFKNNVSLDIKTHLDGRKIDDLKTAATMADDYELSHRARFGGKPRWSQPQGNLGGGKAGDKKNESSQSTHTKEGSGTSGSGTKSGSSGRNFNKWPEGGPRCFKCNKRGHVKANCPELKGQESGKPVALVTGEEVRPPGEQLVKPVVILRDTGASQTVLVEGVIPLSEASSRNASALVRGLDGNYIPAPLHKVFLTSDLVKGSVTVAIVPQIPVEGVDLLLGNDLAGAKVCVAPHVTDKPVVSTDTEVLEDQYPGIFPACVVTRSQSRKVEAEEVEDLGVDPSEGVWLAETFFADLDNGVDKGESGQKFTRESLINEQKADPALRALFQTALSEEEAEKVPTCYYIKHGVLMRKWRPVDCPADEDWRVVYQIVLPLSYRENVLHLAHDVPMGGHLGVVGKPNQVVKPVPLIPIPAFGEPFSKVVVDCVGLLPRTKSGFKYLLTVMDTSTRFPEVIPLKKITSRCVVDALLQLFTNYGLPREVQSDQGSTFYQVYFKRLCTSKALTSWCRLPITPSPRVF</sequence>
<dbReference type="InterPro" id="IPR036397">
    <property type="entry name" value="RNaseH_sf"/>
</dbReference>
<dbReference type="PROSITE" id="PS50994">
    <property type="entry name" value="INTEGRASE"/>
    <property type="match status" value="1"/>
</dbReference>
<keyword evidence="1" id="KW-0862">Zinc</keyword>
<feature type="domain" description="CCHC-type" evidence="3">
    <location>
        <begin position="350"/>
        <end position="366"/>
    </location>
</feature>
<dbReference type="Pfam" id="PF02023">
    <property type="entry name" value="SCAN"/>
    <property type="match status" value="1"/>
</dbReference>
<dbReference type="InterPro" id="IPR003309">
    <property type="entry name" value="SCAN_dom"/>
</dbReference>
<dbReference type="Gene3D" id="4.10.60.10">
    <property type="entry name" value="Zinc finger, CCHC-type"/>
    <property type="match status" value="1"/>
</dbReference>
<dbReference type="AlphaFoldDB" id="A0A9Q0YSY7"/>
<evidence type="ECO:0000259" key="3">
    <source>
        <dbReference type="PROSITE" id="PS50158"/>
    </source>
</evidence>
<evidence type="ECO:0000259" key="5">
    <source>
        <dbReference type="PROSITE" id="PS50994"/>
    </source>
</evidence>
<dbReference type="InterPro" id="IPR036875">
    <property type="entry name" value="Znf_CCHC_sf"/>
</dbReference>
<keyword evidence="1" id="KW-0863">Zinc-finger</keyword>
<dbReference type="OrthoDB" id="115183at2759"/>
<gene>
    <name evidence="6" type="ORF">HOLleu_34157</name>
</gene>
<keyword evidence="1" id="KW-0479">Metal-binding</keyword>
<dbReference type="SMART" id="SM00343">
    <property type="entry name" value="ZnF_C2HC"/>
    <property type="match status" value="1"/>
</dbReference>
<dbReference type="GO" id="GO:0004190">
    <property type="term" value="F:aspartic-type endopeptidase activity"/>
    <property type="evidence" value="ECO:0007669"/>
    <property type="project" value="InterPro"/>
</dbReference>
<proteinExistence type="predicted"/>
<dbReference type="InterPro" id="IPR001584">
    <property type="entry name" value="Integrase_cat-core"/>
</dbReference>
<dbReference type="Gene3D" id="3.30.420.10">
    <property type="entry name" value="Ribonuclease H-like superfamily/Ribonuclease H"/>
    <property type="match status" value="1"/>
</dbReference>
<dbReference type="Pfam" id="PF00665">
    <property type="entry name" value="rve"/>
    <property type="match status" value="1"/>
</dbReference>
<protein>
    <submittedName>
        <fullName evidence="6">Uncharacterized protein</fullName>
    </submittedName>
</protein>
<dbReference type="GO" id="GO:0006508">
    <property type="term" value="P:proteolysis"/>
    <property type="evidence" value="ECO:0007669"/>
    <property type="project" value="InterPro"/>
</dbReference>
<dbReference type="PANTHER" id="PTHR46888">
    <property type="entry name" value="ZINC KNUCKLE DOMAINCONTAINING PROTEIN-RELATED"/>
    <property type="match status" value="1"/>
</dbReference>
<dbReference type="InterPro" id="IPR001995">
    <property type="entry name" value="Peptidase_A2_cat"/>
</dbReference>
<dbReference type="InterPro" id="IPR038269">
    <property type="entry name" value="SCAN_sf"/>
</dbReference>
<feature type="domain" description="Integrase catalytic" evidence="5">
    <location>
        <begin position="657"/>
        <end position="768"/>
    </location>
</feature>
<dbReference type="InterPro" id="IPR001878">
    <property type="entry name" value="Znf_CCHC"/>
</dbReference>
<dbReference type="InterPro" id="IPR012337">
    <property type="entry name" value="RNaseH-like_sf"/>
</dbReference>
<dbReference type="GO" id="GO:0008270">
    <property type="term" value="F:zinc ion binding"/>
    <property type="evidence" value="ECO:0007669"/>
    <property type="project" value="UniProtKB-KW"/>
</dbReference>
<dbReference type="PROSITE" id="PS50158">
    <property type="entry name" value="ZF_CCHC"/>
    <property type="match status" value="1"/>
</dbReference>
<reference evidence="6" key="1">
    <citation type="submission" date="2021-10" db="EMBL/GenBank/DDBJ databases">
        <title>Tropical sea cucumber genome reveals ecological adaptation and Cuvierian tubules defense mechanism.</title>
        <authorList>
            <person name="Chen T."/>
        </authorList>
    </citation>
    <scope>NUCLEOTIDE SEQUENCE</scope>
    <source>
        <strain evidence="6">Nanhai2018</strain>
        <tissue evidence="6">Muscle</tissue>
    </source>
</reference>
<evidence type="ECO:0000256" key="2">
    <source>
        <dbReference type="SAM" id="MobiDB-lite"/>
    </source>
</evidence>
<dbReference type="PANTHER" id="PTHR46888:SF13">
    <property type="entry name" value="RIBONUCLEASE H"/>
    <property type="match status" value="1"/>
</dbReference>
<dbReference type="SUPFAM" id="SSF53098">
    <property type="entry name" value="Ribonuclease H-like"/>
    <property type="match status" value="1"/>
</dbReference>
<comment type="caution">
    <text evidence="6">The sequence shown here is derived from an EMBL/GenBank/DDBJ whole genome shotgun (WGS) entry which is preliminary data.</text>
</comment>
<evidence type="ECO:0000256" key="1">
    <source>
        <dbReference type="PROSITE-ProRule" id="PRU00047"/>
    </source>
</evidence>
<organism evidence="6 7">
    <name type="scientific">Holothuria leucospilota</name>
    <name type="common">Black long sea cucumber</name>
    <name type="synonym">Mertensiothuria leucospilota</name>
    <dbReference type="NCBI Taxonomy" id="206669"/>
    <lineage>
        <taxon>Eukaryota</taxon>
        <taxon>Metazoa</taxon>
        <taxon>Echinodermata</taxon>
        <taxon>Eleutherozoa</taxon>
        <taxon>Echinozoa</taxon>
        <taxon>Holothuroidea</taxon>
        <taxon>Aspidochirotacea</taxon>
        <taxon>Aspidochirotida</taxon>
        <taxon>Holothuriidae</taxon>
        <taxon>Holothuria</taxon>
    </lineage>
</organism>
<evidence type="ECO:0000313" key="7">
    <source>
        <dbReference type="Proteomes" id="UP001152320"/>
    </source>
</evidence>
<evidence type="ECO:0000313" key="6">
    <source>
        <dbReference type="EMBL" id="KAJ8026339.1"/>
    </source>
</evidence>
<dbReference type="PROSITE" id="PS50175">
    <property type="entry name" value="ASP_PROT_RETROV"/>
    <property type="match status" value="1"/>
</dbReference>
<dbReference type="GO" id="GO:0015074">
    <property type="term" value="P:DNA integration"/>
    <property type="evidence" value="ECO:0007669"/>
    <property type="project" value="InterPro"/>
</dbReference>
<feature type="region of interest" description="Disordered" evidence="2">
    <location>
        <begin position="289"/>
        <end position="348"/>
    </location>
</feature>
<evidence type="ECO:0000259" key="4">
    <source>
        <dbReference type="PROSITE" id="PS50175"/>
    </source>
</evidence>
<dbReference type="SUPFAM" id="SSF57756">
    <property type="entry name" value="Retrovirus zinc finger-like domains"/>
    <property type="match status" value="1"/>
</dbReference>
<dbReference type="GO" id="GO:0003676">
    <property type="term" value="F:nucleic acid binding"/>
    <property type="evidence" value="ECO:0007669"/>
    <property type="project" value="InterPro"/>
</dbReference>
<dbReference type="Gene3D" id="1.10.4020.10">
    <property type="entry name" value="DNA breaking-rejoining enzymes"/>
    <property type="match status" value="1"/>
</dbReference>
<keyword evidence="7" id="KW-1185">Reference proteome</keyword>
<dbReference type="EMBL" id="JAIZAY010000017">
    <property type="protein sequence ID" value="KAJ8026339.1"/>
    <property type="molecule type" value="Genomic_DNA"/>
</dbReference>
<dbReference type="SUPFAM" id="SSF47353">
    <property type="entry name" value="Retrovirus capsid dimerization domain-like"/>
    <property type="match status" value="1"/>
</dbReference>